<keyword evidence="4" id="KW-1015">Disulfide bond</keyword>
<dbReference type="InterPro" id="IPR011990">
    <property type="entry name" value="TPR-like_helical_dom_sf"/>
</dbReference>
<dbReference type="Pfam" id="PF00085">
    <property type="entry name" value="Thioredoxin"/>
    <property type="match status" value="1"/>
</dbReference>
<keyword evidence="5" id="KW-0676">Redox-active center</keyword>
<evidence type="ECO:0000256" key="5">
    <source>
        <dbReference type="ARBA" id="ARBA00023284"/>
    </source>
</evidence>
<dbReference type="OrthoDB" id="9790390at2"/>
<dbReference type="Pfam" id="PF14561">
    <property type="entry name" value="TPR_20"/>
    <property type="match status" value="1"/>
</dbReference>
<accession>A0A4Z0FDS8</accession>
<dbReference type="CDD" id="cd02947">
    <property type="entry name" value="TRX_family"/>
    <property type="match status" value="1"/>
</dbReference>
<dbReference type="Gene3D" id="3.40.30.10">
    <property type="entry name" value="Glutaredoxin"/>
    <property type="match status" value="1"/>
</dbReference>
<dbReference type="Gene3D" id="1.25.40.10">
    <property type="entry name" value="Tetratricopeptide repeat domain"/>
    <property type="match status" value="2"/>
</dbReference>
<feature type="domain" description="Thioredoxin" evidence="7">
    <location>
        <begin position="1"/>
        <end position="118"/>
    </location>
</feature>
<evidence type="ECO:0000313" key="9">
    <source>
        <dbReference type="Proteomes" id="UP000297890"/>
    </source>
</evidence>
<dbReference type="InterPro" id="IPR017937">
    <property type="entry name" value="Thioredoxin_CS"/>
</dbReference>
<keyword evidence="9" id="KW-1185">Reference proteome</keyword>
<comment type="similarity">
    <text evidence="1">Belongs to the thioredoxin family.</text>
</comment>
<dbReference type="Proteomes" id="UP000297890">
    <property type="component" value="Unassembled WGS sequence"/>
</dbReference>
<evidence type="ECO:0000256" key="4">
    <source>
        <dbReference type="ARBA" id="ARBA00023157"/>
    </source>
</evidence>
<dbReference type="InterPro" id="IPR005746">
    <property type="entry name" value="Thioredoxin"/>
</dbReference>
<gene>
    <name evidence="8" type="primary">trxA</name>
    <name evidence="8" type="ORF">E4680_02700</name>
</gene>
<dbReference type="PROSITE" id="PS00194">
    <property type="entry name" value="THIOREDOXIN_1"/>
    <property type="match status" value="1"/>
</dbReference>
<comment type="caution">
    <text evidence="8">The sequence shown here is derived from an EMBL/GenBank/DDBJ whole genome shotgun (WGS) entry which is preliminary data.</text>
</comment>
<evidence type="ECO:0000256" key="1">
    <source>
        <dbReference type="ARBA" id="ARBA00008987"/>
    </source>
</evidence>
<organism evidence="8 9">
    <name type="scientific">Candidatus Macondimonas diazotrophica</name>
    <dbReference type="NCBI Taxonomy" id="2305248"/>
    <lineage>
        <taxon>Bacteria</taxon>
        <taxon>Pseudomonadati</taxon>
        <taxon>Pseudomonadota</taxon>
        <taxon>Gammaproteobacteria</taxon>
        <taxon>Chromatiales</taxon>
        <taxon>Ectothiorhodospiraceae</taxon>
        <taxon>Candidatus Macondimonas</taxon>
    </lineage>
</organism>
<dbReference type="PROSITE" id="PS51352">
    <property type="entry name" value="THIOREDOXIN_2"/>
    <property type="match status" value="1"/>
</dbReference>
<name>A0A4Z0FDS8_9GAMM</name>
<keyword evidence="2" id="KW-0813">Transport</keyword>
<dbReference type="Pfam" id="PF14559">
    <property type="entry name" value="TPR_19"/>
    <property type="match status" value="1"/>
</dbReference>
<evidence type="ECO:0000313" key="8">
    <source>
        <dbReference type="EMBL" id="TFZ83897.1"/>
    </source>
</evidence>
<dbReference type="InterPro" id="IPR036249">
    <property type="entry name" value="Thioredoxin-like_sf"/>
</dbReference>
<reference evidence="8 9" key="1">
    <citation type="journal article" date="2019" name="ISME J.">
        <title>Candidatus Macondimonas diazotrophica, a novel gammaproteobacterial genus dominating crude-oil-contaminated coastal sediments.</title>
        <authorList>
            <person name="Karthikeyan S."/>
            <person name="Konstantinidis K."/>
        </authorList>
    </citation>
    <scope>NUCLEOTIDE SEQUENCE [LARGE SCALE GENOMIC DNA]</scope>
    <source>
        <strain evidence="8 9">KTK01</strain>
    </source>
</reference>
<dbReference type="PANTHER" id="PTHR45663">
    <property type="entry name" value="GEO12009P1"/>
    <property type="match status" value="1"/>
</dbReference>
<evidence type="ECO:0000256" key="3">
    <source>
        <dbReference type="ARBA" id="ARBA00022982"/>
    </source>
</evidence>
<dbReference type="PANTHER" id="PTHR45663:SF11">
    <property type="entry name" value="GEO12009P1"/>
    <property type="match status" value="1"/>
</dbReference>
<sequence>MEPSEMNANAHSFDVTIQDFPDRVIQSSHTQPVLVDFWATWCGPCKTLTPILEQLAEDYGGAFLLAKVDIDKEAALANHHGVRSVPTVLLYKGGQPVDGFTGAQPEGAIRALLAHHGIEPPPISALDEGLQALESGRLDAAQRLLETALAEEPGNTQATVGLARLAAARGDVKAARDQLEALTEVQRQSPEAGAVSAWLELNAFIADGPPPQALQDMLQKWPDDLEAGFRLAIWRLLAGDAEASVADLLAIMQKDRQFRDDGARKALLLVFDYLGASHPLVRKARGRMAMLLN</sequence>
<evidence type="ECO:0000256" key="6">
    <source>
        <dbReference type="NCBIfam" id="TIGR01068"/>
    </source>
</evidence>
<dbReference type="SUPFAM" id="SSF48452">
    <property type="entry name" value="TPR-like"/>
    <property type="match status" value="1"/>
</dbReference>
<dbReference type="PRINTS" id="PR00421">
    <property type="entry name" value="THIOREDOXIN"/>
</dbReference>
<keyword evidence="3" id="KW-0249">Electron transport</keyword>
<dbReference type="GO" id="GO:0015035">
    <property type="term" value="F:protein-disulfide reductase activity"/>
    <property type="evidence" value="ECO:0007669"/>
    <property type="project" value="UniProtKB-UniRule"/>
</dbReference>
<dbReference type="FunFam" id="3.40.30.10:FF:000001">
    <property type="entry name" value="Thioredoxin"/>
    <property type="match status" value="1"/>
</dbReference>
<dbReference type="GO" id="GO:0006950">
    <property type="term" value="P:response to stress"/>
    <property type="evidence" value="ECO:0007669"/>
    <property type="project" value="UniProtKB-ARBA"/>
</dbReference>
<protein>
    <recommendedName>
        <fullName evidence="6">Thioredoxin</fullName>
    </recommendedName>
</protein>
<evidence type="ECO:0000259" key="7">
    <source>
        <dbReference type="PROSITE" id="PS51352"/>
    </source>
</evidence>
<dbReference type="SUPFAM" id="SSF52833">
    <property type="entry name" value="Thioredoxin-like"/>
    <property type="match status" value="1"/>
</dbReference>
<dbReference type="AlphaFoldDB" id="A0A4Z0FDS8"/>
<dbReference type="InterPro" id="IPR013766">
    <property type="entry name" value="Thioredoxin_domain"/>
</dbReference>
<dbReference type="GO" id="GO:0005737">
    <property type="term" value="C:cytoplasm"/>
    <property type="evidence" value="ECO:0007669"/>
    <property type="project" value="TreeGrafter"/>
</dbReference>
<proteinExistence type="inferred from homology"/>
<dbReference type="NCBIfam" id="TIGR01068">
    <property type="entry name" value="thioredoxin"/>
    <property type="match status" value="1"/>
</dbReference>
<dbReference type="EMBL" id="SRIO01000002">
    <property type="protein sequence ID" value="TFZ83897.1"/>
    <property type="molecule type" value="Genomic_DNA"/>
</dbReference>
<evidence type="ECO:0000256" key="2">
    <source>
        <dbReference type="ARBA" id="ARBA00022448"/>
    </source>
</evidence>